<dbReference type="PANTHER" id="PTHR12110:SF41">
    <property type="entry name" value="INOSOSE DEHYDRATASE"/>
    <property type="match status" value="1"/>
</dbReference>
<evidence type="ECO:0000259" key="2">
    <source>
        <dbReference type="Pfam" id="PF01261"/>
    </source>
</evidence>
<keyword evidence="4" id="KW-1185">Reference proteome</keyword>
<evidence type="ECO:0000313" key="3">
    <source>
        <dbReference type="EMBL" id="GGD55492.1"/>
    </source>
</evidence>
<protein>
    <submittedName>
        <fullName evidence="3">AP endonuclease</fullName>
    </submittedName>
</protein>
<dbReference type="Gene3D" id="3.20.20.150">
    <property type="entry name" value="Divalent-metal-dependent TIM barrel enzymes"/>
    <property type="match status" value="1"/>
</dbReference>
<gene>
    <name evidence="3" type="ORF">GCM10011514_19540</name>
</gene>
<dbReference type="InterPro" id="IPR050312">
    <property type="entry name" value="IolE/XylAMocC-like"/>
</dbReference>
<dbReference type="InterPro" id="IPR019546">
    <property type="entry name" value="TAT_signal_bac_arc"/>
</dbReference>
<dbReference type="GO" id="GO:0004519">
    <property type="term" value="F:endonuclease activity"/>
    <property type="evidence" value="ECO:0007669"/>
    <property type="project" value="UniProtKB-KW"/>
</dbReference>
<dbReference type="Proteomes" id="UP000609064">
    <property type="component" value="Unassembled WGS sequence"/>
</dbReference>
<sequence>MQNRRDFLKNTGALALGGLMLPNLADAFIDPKKVKNFGVQLFTTMSVIDKDVEGTLKQIAGIGYKEIESAFSMKGGFYGMKPKEFAKLVSDLGMSWQAHHVSGAPFNRPAPRPAADGAAPAPTRPAMPPMKNLLNNTQEIVDEVAEGGAKYLVCASIPVNKMEEIKLSLEILQKAGEAAKKAGLTFVFHNHTAEFETIEGQRPFDMMASQISPDLLKFELDLAWATKAGVNIPELFQKHPGRFPLFHVKDLNKETQKPVEVGTGYIDFKPIFAAAKTAGVKHFFVEQDGAPSPVDNLTTSFNNLKKIVA</sequence>
<dbReference type="InterPro" id="IPR036237">
    <property type="entry name" value="Xyl_isomerase-like_sf"/>
</dbReference>
<organism evidence="3 4">
    <name type="scientific">Emticicia aquatilis</name>
    <dbReference type="NCBI Taxonomy" id="1537369"/>
    <lineage>
        <taxon>Bacteria</taxon>
        <taxon>Pseudomonadati</taxon>
        <taxon>Bacteroidota</taxon>
        <taxon>Cytophagia</taxon>
        <taxon>Cytophagales</taxon>
        <taxon>Leadbetterellaceae</taxon>
        <taxon>Emticicia</taxon>
    </lineage>
</organism>
<dbReference type="InterPro" id="IPR013022">
    <property type="entry name" value="Xyl_isomerase-like_TIM-brl"/>
</dbReference>
<dbReference type="NCBIfam" id="TIGR01409">
    <property type="entry name" value="TAT_signal_seq"/>
    <property type="match status" value="1"/>
</dbReference>
<dbReference type="SUPFAM" id="SSF51658">
    <property type="entry name" value="Xylose isomerase-like"/>
    <property type="match status" value="1"/>
</dbReference>
<evidence type="ECO:0000313" key="4">
    <source>
        <dbReference type="Proteomes" id="UP000609064"/>
    </source>
</evidence>
<feature type="domain" description="Xylose isomerase-like TIM barrel" evidence="2">
    <location>
        <begin position="57"/>
        <end position="288"/>
    </location>
</feature>
<feature type="region of interest" description="Disordered" evidence="1">
    <location>
        <begin position="103"/>
        <end position="127"/>
    </location>
</feature>
<keyword evidence="3" id="KW-0255">Endonuclease</keyword>
<feature type="compositionally biased region" description="Low complexity" evidence="1">
    <location>
        <begin position="104"/>
        <end position="121"/>
    </location>
</feature>
<dbReference type="PANTHER" id="PTHR12110">
    <property type="entry name" value="HYDROXYPYRUVATE ISOMERASE"/>
    <property type="match status" value="1"/>
</dbReference>
<dbReference type="RefSeq" id="WP_188765878.1">
    <property type="nucleotide sequence ID" value="NZ_BMKK01000003.1"/>
</dbReference>
<keyword evidence="3" id="KW-0540">Nuclease</keyword>
<name>A0A917DNN8_9BACT</name>
<dbReference type="Pfam" id="PF01261">
    <property type="entry name" value="AP_endonuc_2"/>
    <property type="match status" value="1"/>
</dbReference>
<dbReference type="AlphaFoldDB" id="A0A917DNN8"/>
<dbReference type="InterPro" id="IPR006311">
    <property type="entry name" value="TAT_signal"/>
</dbReference>
<dbReference type="EMBL" id="BMKK01000003">
    <property type="protein sequence ID" value="GGD55492.1"/>
    <property type="molecule type" value="Genomic_DNA"/>
</dbReference>
<proteinExistence type="predicted"/>
<keyword evidence="3" id="KW-0378">Hydrolase</keyword>
<evidence type="ECO:0000256" key="1">
    <source>
        <dbReference type="SAM" id="MobiDB-lite"/>
    </source>
</evidence>
<comment type="caution">
    <text evidence="3">The sequence shown here is derived from an EMBL/GenBank/DDBJ whole genome shotgun (WGS) entry which is preliminary data.</text>
</comment>
<reference evidence="3" key="2">
    <citation type="submission" date="2020-09" db="EMBL/GenBank/DDBJ databases">
        <authorList>
            <person name="Sun Q."/>
            <person name="Zhou Y."/>
        </authorList>
    </citation>
    <scope>NUCLEOTIDE SEQUENCE</scope>
    <source>
        <strain evidence="3">CGMCC 1.15958</strain>
    </source>
</reference>
<reference evidence="3" key="1">
    <citation type="journal article" date="2014" name="Int. J. Syst. Evol. Microbiol.">
        <title>Complete genome sequence of Corynebacterium casei LMG S-19264T (=DSM 44701T), isolated from a smear-ripened cheese.</title>
        <authorList>
            <consortium name="US DOE Joint Genome Institute (JGI-PGF)"/>
            <person name="Walter F."/>
            <person name="Albersmeier A."/>
            <person name="Kalinowski J."/>
            <person name="Ruckert C."/>
        </authorList>
    </citation>
    <scope>NUCLEOTIDE SEQUENCE</scope>
    <source>
        <strain evidence="3">CGMCC 1.15958</strain>
    </source>
</reference>
<dbReference type="PROSITE" id="PS51318">
    <property type="entry name" value="TAT"/>
    <property type="match status" value="1"/>
</dbReference>
<accession>A0A917DNN8</accession>